<dbReference type="PANTHER" id="PTHR16861">
    <property type="entry name" value="GLYCOPROTEIN 38"/>
    <property type="match status" value="1"/>
</dbReference>
<dbReference type="InterPro" id="IPR002889">
    <property type="entry name" value="WSC_carb-bd"/>
</dbReference>
<feature type="compositionally biased region" description="Low complexity" evidence="1">
    <location>
        <begin position="126"/>
        <end position="145"/>
    </location>
</feature>
<evidence type="ECO:0000313" key="6">
    <source>
        <dbReference type="Proteomes" id="UP000268321"/>
    </source>
</evidence>
<sequence length="341" mass="35811">MLPWFLICLVVPGVAILKAIFSDVGCYLQSDIQLLLTLKGDYLYQSISYCQELCGLSYVAALLNGKSCYCGLTAPLSALKKDSSKCNMPCHGFPKENCGGDGYFQVYINGATTGSSQVASTSSSSATTTSSSLGSSSTSQRTSSTGDGGNNKISGLVTTSVYTTTFNGLTDSVIEVTTTISGSSSSSSKPTSLQSSSPPTSNSMNGGQIAGAVVGSIAGVLIIGALAYFFWRNNKNDDLDDVHFFDIGKKDARMRGFDSVIPNNYLENLGGVDGVAAAGHHTHSTSDTSHSYSSNPEALHYAGDRDELPTLREENFGRRRLSDGSLPDMVARGPGSLKVVN</sequence>
<feature type="signal peptide" evidence="3">
    <location>
        <begin position="1"/>
        <end position="16"/>
    </location>
</feature>
<feature type="compositionally biased region" description="Low complexity" evidence="1">
    <location>
        <begin position="180"/>
        <end position="203"/>
    </location>
</feature>
<dbReference type="AlphaFoldDB" id="A0A4P9ZJ08"/>
<dbReference type="CDD" id="cd12087">
    <property type="entry name" value="TM_EGFR-like"/>
    <property type="match status" value="1"/>
</dbReference>
<proteinExistence type="predicted"/>
<feature type="domain" description="WSC" evidence="4">
    <location>
        <begin position="20"/>
        <end position="110"/>
    </location>
</feature>
<evidence type="ECO:0000256" key="1">
    <source>
        <dbReference type="SAM" id="MobiDB-lite"/>
    </source>
</evidence>
<feature type="region of interest" description="Disordered" evidence="1">
    <location>
        <begin position="180"/>
        <end position="204"/>
    </location>
</feature>
<evidence type="ECO:0000259" key="4">
    <source>
        <dbReference type="PROSITE" id="PS51212"/>
    </source>
</evidence>
<dbReference type="EMBL" id="ML004431">
    <property type="protein sequence ID" value="RKP32472.1"/>
    <property type="molecule type" value="Genomic_DNA"/>
</dbReference>
<keyword evidence="3" id="KW-0732">Signal</keyword>
<keyword evidence="6" id="KW-1185">Reference proteome</keyword>
<name>A0A4P9ZJ08_9ASCO</name>
<dbReference type="SMART" id="SM00321">
    <property type="entry name" value="WSC"/>
    <property type="match status" value="1"/>
</dbReference>
<protein>
    <recommendedName>
        <fullName evidence="4">WSC domain-containing protein</fullName>
    </recommendedName>
</protein>
<evidence type="ECO:0000313" key="5">
    <source>
        <dbReference type="EMBL" id="RKP32472.1"/>
    </source>
</evidence>
<evidence type="ECO:0000256" key="3">
    <source>
        <dbReference type="SAM" id="SignalP"/>
    </source>
</evidence>
<dbReference type="OrthoDB" id="2019572at2759"/>
<feature type="region of interest" description="Disordered" evidence="1">
    <location>
        <begin position="126"/>
        <end position="150"/>
    </location>
</feature>
<dbReference type="Proteomes" id="UP000268321">
    <property type="component" value="Unassembled WGS sequence"/>
</dbReference>
<evidence type="ECO:0000256" key="2">
    <source>
        <dbReference type="SAM" id="Phobius"/>
    </source>
</evidence>
<feature type="compositionally biased region" description="Low complexity" evidence="1">
    <location>
        <begin position="277"/>
        <end position="294"/>
    </location>
</feature>
<feature type="chain" id="PRO_5021008812" description="WSC domain-containing protein" evidence="3">
    <location>
        <begin position="17"/>
        <end position="341"/>
    </location>
</feature>
<keyword evidence="2" id="KW-0472">Membrane</keyword>
<feature type="region of interest" description="Disordered" evidence="1">
    <location>
        <begin position="277"/>
        <end position="306"/>
    </location>
</feature>
<reference evidence="6" key="1">
    <citation type="journal article" date="2018" name="Nat. Microbiol.">
        <title>Leveraging single-cell genomics to expand the fungal tree of life.</title>
        <authorList>
            <person name="Ahrendt S.R."/>
            <person name="Quandt C.A."/>
            <person name="Ciobanu D."/>
            <person name="Clum A."/>
            <person name="Salamov A."/>
            <person name="Andreopoulos B."/>
            <person name="Cheng J.F."/>
            <person name="Woyke T."/>
            <person name="Pelin A."/>
            <person name="Henrissat B."/>
            <person name="Reynolds N.K."/>
            <person name="Benny G.L."/>
            <person name="Smith M.E."/>
            <person name="James T.Y."/>
            <person name="Grigoriev I.V."/>
        </authorList>
    </citation>
    <scope>NUCLEOTIDE SEQUENCE [LARGE SCALE GENOMIC DNA]</scope>
    <source>
        <strain evidence="6">Baker2002</strain>
    </source>
</reference>
<dbReference type="Pfam" id="PF01822">
    <property type="entry name" value="WSC"/>
    <property type="match status" value="1"/>
</dbReference>
<keyword evidence="2" id="KW-1133">Transmembrane helix</keyword>
<organism evidence="5 6">
    <name type="scientific">Metschnikowia bicuspidata</name>
    <dbReference type="NCBI Taxonomy" id="27322"/>
    <lineage>
        <taxon>Eukaryota</taxon>
        <taxon>Fungi</taxon>
        <taxon>Dikarya</taxon>
        <taxon>Ascomycota</taxon>
        <taxon>Saccharomycotina</taxon>
        <taxon>Pichiomycetes</taxon>
        <taxon>Metschnikowiaceae</taxon>
        <taxon>Metschnikowia</taxon>
    </lineage>
</organism>
<dbReference type="PANTHER" id="PTHR16861:SF4">
    <property type="entry name" value="SH3 DOMAIN PROTEIN (AFU_ORTHOLOGUE AFUA_1G13610)"/>
    <property type="match status" value="1"/>
</dbReference>
<dbReference type="PROSITE" id="PS51212">
    <property type="entry name" value="WSC"/>
    <property type="match status" value="1"/>
</dbReference>
<feature type="region of interest" description="Disordered" evidence="1">
    <location>
        <begin position="319"/>
        <end position="341"/>
    </location>
</feature>
<feature type="transmembrane region" description="Helical" evidence="2">
    <location>
        <begin position="209"/>
        <end position="231"/>
    </location>
</feature>
<gene>
    <name evidence="5" type="ORF">METBISCDRAFT_21456</name>
</gene>
<accession>A0A4P9ZJ08</accession>
<keyword evidence="2" id="KW-0812">Transmembrane</keyword>